<keyword evidence="1" id="KW-1133">Transmembrane helix</keyword>
<keyword evidence="3" id="KW-1185">Reference proteome</keyword>
<dbReference type="Proteomes" id="UP000516093">
    <property type="component" value="Chromosome"/>
</dbReference>
<organism evidence="2 3">
    <name type="scientific">Hymenobacter qilianensis</name>
    <dbReference type="NCBI Taxonomy" id="1385715"/>
    <lineage>
        <taxon>Bacteria</taxon>
        <taxon>Pseudomonadati</taxon>
        <taxon>Bacteroidota</taxon>
        <taxon>Cytophagia</taxon>
        <taxon>Cytophagales</taxon>
        <taxon>Hymenobacteraceae</taxon>
        <taxon>Hymenobacter</taxon>
    </lineage>
</organism>
<dbReference type="KEGG" id="hqi:H9L05_03635"/>
<accession>A0A7H0GX13</accession>
<evidence type="ECO:0000256" key="1">
    <source>
        <dbReference type="SAM" id="Phobius"/>
    </source>
</evidence>
<protein>
    <submittedName>
        <fullName evidence="2">DUF2723 domain-containing protein</fullName>
    </submittedName>
</protein>
<dbReference type="PANTHER" id="PTHR16214">
    <property type="entry name" value="TRANSMEMBRANE PROTEIN 260"/>
    <property type="match status" value="1"/>
</dbReference>
<dbReference type="PANTHER" id="PTHR16214:SF3">
    <property type="entry name" value="TRANSMEMBRANE PROTEIN 260"/>
    <property type="match status" value="1"/>
</dbReference>
<feature type="transmembrane region" description="Helical" evidence="1">
    <location>
        <begin position="73"/>
        <end position="101"/>
    </location>
</feature>
<name>A0A7H0GX13_9BACT</name>
<keyword evidence="1" id="KW-0472">Membrane</keyword>
<gene>
    <name evidence="2" type="ORF">H9L05_03635</name>
</gene>
<reference evidence="2 3" key="1">
    <citation type="submission" date="2020-08" db="EMBL/GenBank/DDBJ databases">
        <title>Genome sequence of Hymenobacter qilianensis JCM 19763T.</title>
        <authorList>
            <person name="Hyun D.-W."/>
            <person name="Bae J.-W."/>
        </authorList>
    </citation>
    <scope>NUCLEOTIDE SEQUENCE [LARGE SCALE GENOMIC DNA]</scope>
    <source>
        <strain evidence="2 3">JCM 19763</strain>
    </source>
</reference>
<dbReference type="EMBL" id="CP060784">
    <property type="protein sequence ID" value="QNP52829.1"/>
    <property type="molecule type" value="Genomic_DNA"/>
</dbReference>
<proteinExistence type="predicted"/>
<sequence length="163" mass="17928">MNFQRTNNLLGWLLFASALTVYVLTLEPTASFWDAGEFIASAHHLLVPHPPGAPLFLLLGRVFSLFSFGDTTLVAGLINGVSAVSSAFTVLFLFWTITLLARKLVQSKAPSTEPSFSEKMLILGQALWGRWPLPSPIHSGIMLPKPRYTPCPRFARPSWCGPC</sequence>
<dbReference type="AlphaFoldDB" id="A0A7H0GX13"/>
<dbReference type="InterPro" id="IPR052724">
    <property type="entry name" value="GT117_domain-containing"/>
</dbReference>
<keyword evidence="1" id="KW-0812">Transmembrane</keyword>
<dbReference type="InterPro" id="IPR021280">
    <property type="entry name" value="TMEM260-like"/>
</dbReference>
<evidence type="ECO:0000313" key="2">
    <source>
        <dbReference type="EMBL" id="QNP52829.1"/>
    </source>
</evidence>
<dbReference type="Pfam" id="PF11028">
    <property type="entry name" value="TMEM260-like"/>
    <property type="match status" value="1"/>
</dbReference>
<evidence type="ECO:0000313" key="3">
    <source>
        <dbReference type="Proteomes" id="UP000516093"/>
    </source>
</evidence>